<keyword evidence="3" id="KW-1185">Reference proteome</keyword>
<keyword evidence="1" id="KW-0472">Membrane</keyword>
<reference evidence="2 3" key="1">
    <citation type="submission" date="2019-11" db="EMBL/GenBank/DDBJ databases">
        <title>Pseudomonas flavidum sp. nov., isolated from Baiyang Lake.</title>
        <authorList>
            <person name="Zhao Y."/>
        </authorList>
    </citation>
    <scope>NUCLEOTIDE SEQUENCE [LARGE SCALE GENOMIC DNA]</scope>
    <source>
        <strain evidence="3">R-22-3 w-18</strain>
    </source>
</reference>
<dbReference type="AlphaFoldDB" id="A0A6I4KMI3"/>
<keyword evidence="1" id="KW-0812">Transmembrane</keyword>
<gene>
    <name evidence="2" type="ORF">GJV18_00900</name>
</gene>
<proteinExistence type="predicted"/>
<organism evidence="2 3">
    <name type="scientific">Pseudomonas xionganensis</name>
    <dbReference type="NCBI Taxonomy" id="2654845"/>
    <lineage>
        <taxon>Bacteria</taxon>
        <taxon>Pseudomonadati</taxon>
        <taxon>Pseudomonadota</taxon>
        <taxon>Gammaproteobacteria</taxon>
        <taxon>Pseudomonadales</taxon>
        <taxon>Pseudomonadaceae</taxon>
        <taxon>Pseudomonas</taxon>
    </lineage>
</organism>
<comment type="caution">
    <text evidence="2">The sequence shown here is derived from an EMBL/GenBank/DDBJ whole genome shotgun (WGS) entry which is preliminary data.</text>
</comment>
<name>A0A6I4KMI3_9PSED</name>
<dbReference type="EMBL" id="WKJZ01000001">
    <property type="protein sequence ID" value="MVW73859.1"/>
    <property type="molecule type" value="Genomic_DNA"/>
</dbReference>
<protein>
    <submittedName>
        <fullName evidence="2">Uncharacterized protein</fullName>
    </submittedName>
</protein>
<evidence type="ECO:0000313" key="3">
    <source>
        <dbReference type="Proteomes" id="UP000429555"/>
    </source>
</evidence>
<accession>A0A6I4KMI3</accession>
<dbReference type="Proteomes" id="UP000429555">
    <property type="component" value="Unassembled WGS sequence"/>
</dbReference>
<sequence>MTLRFFAGLGALLSPISGFALDSLAEPAGSVSFTAALCLTLTGLVLFLVMAMPGRAELKVKALIPADQNNERGNNL</sequence>
<evidence type="ECO:0000256" key="1">
    <source>
        <dbReference type="SAM" id="Phobius"/>
    </source>
</evidence>
<feature type="transmembrane region" description="Helical" evidence="1">
    <location>
        <begin position="28"/>
        <end position="51"/>
    </location>
</feature>
<keyword evidence="1" id="KW-1133">Transmembrane helix</keyword>
<dbReference type="RefSeq" id="WP_160342844.1">
    <property type="nucleotide sequence ID" value="NZ_WKJZ01000001.1"/>
</dbReference>
<evidence type="ECO:0000313" key="2">
    <source>
        <dbReference type="EMBL" id="MVW73859.1"/>
    </source>
</evidence>